<dbReference type="Proteomes" id="UP001497482">
    <property type="component" value="Chromosome 9"/>
</dbReference>
<dbReference type="AlphaFoldDB" id="A0AAV2MNM2"/>
<reference evidence="2 3" key="1">
    <citation type="submission" date="2024-04" db="EMBL/GenBank/DDBJ databases">
        <authorList>
            <person name="Waldvogel A.-M."/>
            <person name="Schoenle A."/>
        </authorList>
    </citation>
    <scope>NUCLEOTIDE SEQUENCE [LARGE SCALE GENOMIC DNA]</scope>
</reference>
<protein>
    <submittedName>
        <fullName evidence="2">Uncharacterized protein</fullName>
    </submittedName>
</protein>
<proteinExistence type="predicted"/>
<sequence length="105" mass="12195">MRRHLPHHSRFSSLAGRRQLHRLFRGSRPSAPRDPGLKLHPYTDHFTPAHLFGKFHPHFTRGFSHSDVKCVKYTRSKRRLPDPSSSSSSSALDTWEVSVLRLKKK</sequence>
<name>A0AAV2MNM2_KNICA</name>
<gene>
    <name evidence="2" type="ORF">KC01_LOCUS41013</name>
</gene>
<evidence type="ECO:0000313" key="3">
    <source>
        <dbReference type="Proteomes" id="UP001497482"/>
    </source>
</evidence>
<feature type="region of interest" description="Disordered" evidence="1">
    <location>
        <begin position="1"/>
        <end position="40"/>
    </location>
</feature>
<evidence type="ECO:0000313" key="2">
    <source>
        <dbReference type="EMBL" id="CAL1614998.1"/>
    </source>
</evidence>
<evidence type="ECO:0000256" key="1">
    <source>
        <dbReference type="SAM" id="MobiDB-lite"/>
    </source>
</evidence>
<organism evidence="2 3">
    <name type="scientific">Knipowitschia caucasica</name>
    <name type="common">Caucasian dwarf goby</name>
    <name type="synonym">Pomatoschistus caucasicus</name>
    <dbReference type="NCBI Taxonomy" id="637954"/>
    <lineage>
        <taxon>Eukaryota</taxon>
        <taxon>Metazoa</taxon>
        <taxon>Chordata</taxon>
        <taxon>Craniata</taxon>
        <taxon>Vertebrata</taxon>
        <taxon>Euteleostomi</taxon>
        <taxon>Actinopterygii</taxon>
        <taxon>Neopterygii</taxon>
        <taxon>Teleostei</taxon>
        <taxon>Neoteleostei</taxon>
        <taxon>Acanthomorphata</taxon>
        <taxon>Gobiaria</taxon>
        <taxon>Gobiiformes</taxon>
        <taxon>Gobioidei</taxon>
        <taxon>Gobiidae</taxon>
        <taxon>Gobiinae</taxon>
        <taxon>Knipowitschia</taxon>
    </lineage>
</organism>
<keyword evidence="3" id="KW-1185">Reference proteome</keyword>
<accession>A0AAV2MNM2</accession>
<feature type="compositionally biased region" description="Basic residues" evidence="1">
    <location>
        <begin position="1"/>
        <end position="10"/>
    </location>
</feature>
<dbReference type="EMBL" id="OZ035831">
    <property type="protein sequence ID" value="CAL1614998.1"/>
    <property type="molecule type" value="Genomic_DNA"/>
</dbReference>